<dbReference type="EMBL" id="JBHLTM010000008">
    <property type="protein sequence ID" value="MFC0683197.1"/>
    <property type="molecule type" value="Genomic_DNA"/>
</dbReference>
<organism evidence="1 2">
    <name type="scientific">Novosphingobium clariflavum</name>
    <dbReference type="NCBI Taxonomy" id="2029884"/>
    <lineage>
        <taxon>Bacteria</taxon>
        <taxon>Pseudomonadati</taxon>
        <taxon>Pseudomonadota</taxon>
        <taxon>Alphaproteobacteria</taxon>
        <taxon>Sphingomonadales</taxon>
        <taxon>Sphingomonadaceae</taxon>
        <taxon>Novosphingobium</taxon>
    </lineage>
</organism>
<dbReference type="RefSeq" id="WP_267220639.1">
    <property type="nucleotide sequence ID" value="NZ_JAPCWC010000007.1"/>
</dbReference>
<comment type="caution">
    <text evidence="1">The sequence shown here is derived from an EMBL/GenBank/DDBJ whole genome shotgun (WGS) entry which is preliminary data.</text>
</comment>
<gene>
    <name evidence="1" type="ORF">ACFFF8_01180</name>
</gene>
<accession>A0ABV6S1T8</accession>
<proteinExistence type="predicted"/>
<dbReference type="Proteomes" id="UP001589858">
    <property type="component" value="Unassembled WGS sequence"/>
</dbReference>
<evidence type="ECO:0000313" key="2">
    <source>
        <dbReference type="Proteomes" id="UP001589858"/>
    </source>
</evidence>
<keyword evidence="2" id="KW-1185">Reference proteome</keyword>
<name>A0ABV6S1T8_9SPHN</name>
<evidence type="ECO:0000313" key="1">
    <source>
        <dbReference type="EMBL" id="MFC0683197.1"/>
    </source>
</evidence>
<protein>
    <submittedName>
        <fullName evidence="1">Uncharacterized protein</fullName>
    </submittedName>
</protein>
<reference evidence="1 2" key="1">
    <citation type="submission" date="2024-09" db="EMBL/GenBank/DDBJ databases">
        <authorList>
            <person name="Sun Q."/>
            <person name="Mori K."/>
        </authorList>
    </citation>
    <scope>NUCLEOTIDE SEQUENCE [LARGE SCALE GENOMIC DNA]</scope>
    <source>
        <strain evidence="1 2">CICC 11035S</strain>
    </source>
</reference>
<sequence>MSHWAFVPVNEAAKTGGPFTLRADDGSPHAGRWDCTMGRFAYGPGLPIGKTITHYLARLPGKAPPA</sequence>